<evidence type="ECO:0000313" key="2">
    <source>
        <dbReference type="EMBL" id="PRX43667.1"/>
    </source>
</evidence>
<keyword evidence="3" id="KW-1185">Reference proteome</keyword>
<dbReference type="AlphaFoldDB" id="A0A2T0LL37"/>
<dbReference type="PROSITE" id="PS51257">
    <property type="entry name" value="PROKAR_LIPOPROTEIN"/>
    <property type="match status" value="1"/>
</dbReference>
<evidence type="ECO:0000313" key="3">
    <source>
        <dbReference type="Proteomes" id="UP000238362"/>
    </source>
</evidence>
<reference evidence="2 3" key="1">
    <citation type="submission" date="2018-03" db="EMBL/GenBank/DDBJ databases">
        <title>Genomic Encyclopedia of Type Strains, Phase III (KMG-III): the genomes of soil and plant-associated and newly described type strains.</title>
        <authorList>
            <person name="Whitman W."/>
        </authorList>
    </citation>
    <scope>NUCLEOTIDE SEQUENCE [LARGE SCALE GENOMIC DNA]</scope>
    <source>
        <strain evidence="2 3">CGMCC 4.7125</strain>
    </source>
</reference>
<gene>
    <name evidence="2" type="ORF">B0I33_114128</name>
</gene>
<keyword evidence="1" id="KW-0732">Signal</keyword>
<protein>
    <recommendedName>
        <fullName evidence="4">Lipoprotein</fullName>
    </recommendedName>
</protein>
<proteinExistence type="predicted"/>
<feature type="signal peptide" evidence="1">
    <location>
        <begin position="1"/>
        <end position="18"/>
    </location>
</feature>
<dbReference type="EMBL" id="PVNH01000014">
    <property type="protein sequence ID" value="PRX43667.1"/>
    <property type="molecule type" value="Genomic_DNA"/>
</dbReference>
<evidence type="ECO:0000256" key="1">
    <source>
        <dbReference type="SAM" id="SignalP"/>
    </source>
</evidence>
<dbReference type="OrthoDB" id="4202326at2"/>
<dbReference type="Proteomes" id="UP000238362">
    <property type="component" value="Unassembled WGS sequence"/>
</dbReference>
<accession>A0A2T0LL37</accession>
<sequence length="185" mass="19429">MIRRFLAGALSVATVVAAAGLTACGSGEQEGPENPAAVAWAEEFCRTVRGGGDLLSRLPKVDTAEPDAGRTALVDYLGRISTALTEVETMLRREGAPPVDSGDAALRRAVDNVTGTRSAVEEARSTLAGAEITDARSYERAITSARSVFDEVNLVEGPERELRANPELDAAFDDARACRQLGAPA</sequence>
<evidence type="ECO:0008006" key="4">
    <source>
        <dbReference type="Google" id="ProtNLM"/>
    </source>
</evidence>
<feature type="chain" id="PRO_5015549726" description="Lipoprotein" evidence="1">
    <location>
        <begin position="19"/>
        <end position="185"/>
    </location>
</feature>
<comment type="caution">
    <text evidence="2">The sequence shown here is derived from an EMBL/GenBank/DDBJ whole genome shotgun (WGS) entry which is preliminary data.</text>
</comment>
<organism evidence="2 3">
    <name type="scientific">Prauserella shujinwangii</name>
    <dbReference type="NCBI Taxonomy" id="1453103"/>
    <lineage>
        <taxon>Bacteria</taxon>
        <taxon>Bacillati</taxon>
        <taxon>Actinomycetota</taxon>
        <taxon>Actinomycetes</taxon>
        <taxon>Pseudonocardiales</taxon>
        <taxon>Pseudonocardiaceae</taxon>
        <taxon>Prauserella</taxon>
    </lineage>
</organism>
<dbReference type="RefSeq" id="WP_106182257.1">
    <property type="nucleotide sequence ID" value="NZ_PVNH01000014.1"/>
</dbReference>
<name>A0A2T0LL37_9PSEU</name>